<dbReference type="CDD" id="cd02440">
    <property type="entry name" value="AdoMet_MTases"/>
    <property type="match status" value="1"/>
</dbReference>
<dbReference type="InterPro" id="IPR029063">
    <property type="entry name" value="SAM-dependent_MTases_sf"/>
</dbReference>
<evidence type="ECO:0000256" key="2">
    <source>
        <dbReference type="ARBA" id="ARBA00022679"/>
    </source>
</evidence>
<dbReference type="Proteomes" id="UP000636888">
    <property type="component" value="Unassembled WGS sequence"/>
</dbReference>
<keyword evidence="3" id="KW-0949">S-adenosyl-L-methionine</keyword>
<evidence type="ECO:0000259" key="4">
    <source>
        <dbReference type="Pfam" id="PF00891"/>
    </source>
</evidence>
<feature type="domain" description="O-methyltransferase C-terminal" evidence="4">
    <location>
        <begin position="137"/>
        <end position="313"/>
    </location>
</feature>
<dbReference type="SUPFAM" id="SSF46785">
    <property type="entry name" value="Winged helix' DNA-binding domain"/>
    <property type="match status" value="1"/>
</dbReference>
<keyword evidence="1" id="KW-0489">Methyltransferase</keyword>
<dbReference type="InterPro" id="IPR036390">
    <property type="entry name" value="WH_DNA-bd_sf"/>
</dbReference>
<dbReference type="Gene3D" id="3.40.50.150">
    <property type="entry name" value="Vaccinia Virus protein VP39"/>
    <property type="match status" value="1"/>
</dbReference>
<dbReference type="PANTHER" id="PTHR43712:SF2">
    <property type="entry name" value="O-METHYLTRANSFERASE CICE"/>
    <property type="match status" value="1"/>
</dbReference>
<dbReference type="Pfam" id="PF10050">
    <property type="entry name" value="DUF2284"/>
    <property type="match status" value="1"/>
</dbReference>
<dbReference type="GO" id="GO:0008171">
    <property type="term" value="F:O-methyltransferase activity"/>
    <property type="evidence" value="ECO:0007669"/>
    <property type="project" value="InterPro"/>
</dbReference>
<dbReference type="InterPro" id="IPR016461">
    <property type="entry name" value="COMT-like"/>
</dbReference>
<dbReference type="EMBL" id="JAEMHM010000025">
    <property type="protein sequence ID" value="MBJ6727558.1"/>
    <property type="molecule type" value="Genomic_DNA"/>
</dbReference>
<protein>
    <recommendedName>
        <fullName evidence="4">O-methyltransferase C-terminal domain-containing protein</fullName>
    </recommendedName>
</protein>
<name>A0A8J7M2R0_9BACT</name>
<dbReference type="SUPFAM" id="SSF53335">
    <property type="entry name" value="S-adenosyl-L-methionine-dependent methyltransferases"/>
    <property type="match status" value="1"/>
</dbReference>
<evidence type="ECO:0000313" key="5">
    <source>
        <dbReference type="EMBL" id="MBJ6727558.1"/>
    </source>
</evidence>
<keyword evidence="2" id="KW-0808">Transferase</keyword>
<keyword evidence="6" id="KW-1185">Reference proteome</keyword>
<evidence type="ECO:0000256" key="1">
    <source>
        <dbReference type="ARBA" id="ARBA00022603"/>
    </source>
</evidence>
<dbReference type="RefSeq" id="WP_199386694.1">
    <property type="nucleotide sequence ID" value="NZ_JAEMHM010000025.1"/>
</dbReference>
<evidence type="ECO:0000256" key="3">
    <source>
        <dbReference type="ARBA" id="ARBA00022691"/>
    </source>
</evidence>
<proteinExistence type="predicted"/>
<sequence length="506" mass="55705">MKIAPSENSYLKFSQVVAGYRVFQLVRHAVRLGVFEAVGSDGNAAGIIKRTGMKEPEGKRFLDLLTAAGLLERYADHYYLSQFSRKFLLKDAPLSQLDVVNFEEVVMAKWAALDTVLVEGQGARQAELPEAEYRERLRLFQGAMHQAAVVRADELWTALDFLPEHGTIIDVGSGDGTYLKAFLERHPNWDAVACDLADVLTLSALEGYPAVTTRPCNILDAEESAQLCAAWRGQASVLLFSNVLHCYNAAETADILGRLKDLVASDGLVVVHDFFSDANDFSALYDGHMLANTYSGRTYGIDETKRLLDGAGFCHASEYHLPSASSVVVASARPLVGAVSDPLPLLQREALALGLIDAKPLPADSIRVEPWVKAKCRYGCGLYGRKWSCPPHSMDAGEFAELLTSYRRALLVVGQPPLRDFQERLLELEKRAFLQGMKKALVFSGGPCVWCESCPEPRCAFPEKRRPSLESCGCDVFELAASCGINLRPVKEKDDFVQYVGMLLVD</sequence>
<dbReference type="InterPro" id="IPR019271">
    <property type="entry name" value="DUF2284_metal-binding"/>
</dbReference>
<dbReference type="Pfam" id="PF00891">
    <property type="entry name" value="Methyltransf_2"/>
    <property type="match status" value="1"/>
</dbReference>
<dbReference type="AlphaFoldDB" id="A0A8J7M2R0"/>
<dbReference type="PROSITE" id="PS51683">
    <property type="entry name" value="SAM_OMT_II"/>
    <property type="match status" value="1"/>
</dbReference>
<comment type="caution">
    <text evidence="5">The sequence shown here is derived from an EMBL/GenBank/DDBJ whole genome shotgun (WGS) entry which is preliminary data.</text>
</comment>
<dbReference type="InterPro" id="IPR001077">
    <property type="entry name" value="COMT_C"/>
</dbReference>
<dbReference type="Gene3D" id="1.10.10.10">
    <property type="entry name" value="Winged helix-like DNA-binding domain superfamily/Winged helix DNA-binding domain"/>
    <property type="match status" value="1"/>
</dbReference>
<dbReference type="PANTHER" id="PTHR43712">
    <property type="entry name" value="PUTATIVE (AFU_ORTHOLOGUE AFUA_4G14580)-RELATED"/>
    <property type="match status" value="1"/>
</dbReference>
<dbReference type="GO" id="GO:0032259">
    <property type="term" value="P:methylation"/>
    <property type="evidence" value="ECO:0007669"/>
    <property type="project" value="UniProtKB-KW"/>
</dbReference>
<reference evidence="5" key="1">
    <citation type="submission" date="2020-12" db="EMBL/GenBank/DDBJ databases">
        <title>Geomonas sp. Red875, isolated from river sediment.</title>
        <authorList>
            <person name="Xu Z."/>
            <person name="Zhang Z."/>
            <person name="Masuda Y."/>
            <person name="Itoh H."/>
            <person name="Senoo K."/>
        </authorList>
    </citation>
    <scope>NUCLEOTIDE SEQUENCE</scope>
    <source>
        <strain evidence="5">Red875</strain>
    </source>
</reference>
<dbReference type="InterPro" id="IPR036388">
    <property type="entry name" value="WH-like_DNA-bd_sf"/>
</dbReference>
<accession>A0A8J7M2R0</accession>
<evidence type="ECO:0000313" key="6">
    <source>
        <dbReference type="Proteomes" id="UP000636888"/>
    </source>
</evidence>
<gene>
    <name evidence="5" type="ORF">JFN93_22820</name>
</gene>
<organism evidence="5 6">
    <name type="scientific">Geomesophilobacter sediminis</name>
    <dbReference type="NCBI Taxonomy" id="2798584"/>
    <lineage>
        <taxon>Bacteria</taxon>
        <taxon>Pseudomonadati</taxon>
        <taxon>Thermodesulfobacteriota</taxon>
        <taxon>Desulfuromonadia</taxon>
        <taxon>Geobacterales</taxon>
        <taxon>Geobacteraceae</taxon>
        <taxon>Geomesophilobacter</taxon>
    </lineage>
</organism>